<dbReference type="AlphaFoldDB" id="A0A7S4L011"/>
<evidence type="ECO:0000256" key="1">
    <source>
        <dbReference type="ARBA" id="ARBA00004123"/>
    </source>
</evidence>
<dbReference type="InterPro" id="IPR040052">
    <property type="entry name" value="RBM17"/>
</dbReference>
<dbReference type="CDD" id="cd12374">
    <property type="entry name" value="RRM_UHM_SPF45_PUF60"/>
    <property type="match status" value="1"/>
</dbReference>
<evidence type="ECO:0000256" key="5">
    <source>
        <dbReference type="ARBA" id="ARBA00023242"/>
    </source>
</evidence>
<keyword evidence="5" id="KW-0539">Nucleus</keyword>
<keyword evidence="4" id="KW-0508">mRNA splicing</keyword>
<reference evidence="7" key="1">
    <citation type="submission" date="2021-01" db="EMBL/GenBank/DDBJ databases">
        <authorList>
            <person name="Corre E."/>
            <person name="Pelletier E."/>
            <person name="Niang G."/>
            <person name="Scheremetjew M."/>
            <person name="Finn R."/>
            <person name="Kale V."/>
            <person name="Holt S."/>
            <person name="Cochrane G."/>
            <person name="Meng A."/>
            <person name="Brown T."/>
            <person name="Cohen L."/>
        </authorList>
    </citation>
    <scope>NUCLEOTIDE SEQUENCE</scope>
    <source>
        <strain evidence="7">SoJaBio B1-5/56/2</strain>
    </source>
</reference>
<dbReference type="GO" id="GO:0045292">
    <property type="term" value="P:mRNA cis splicing, via spliceosome"/>
    <property type="evidence" value="ECO:0007669"/>
    <property type="project" value="InterPro"/>
</dbReference>
<keyword evidence="2" id="KW-0507">mRNA processing</keyword>
<dbReference type="SMART" id="SM00361">
    <property type="entry name" value="RRM_1"/>
    <property type="match status" value="1"/>
</dbReference>
<evidence type="ECO:0000259" key="6">
    <source>
        <dbReference type="SMART" id="SM00361"/>
    </source>
</evidence>
<name>A0A7S4L011_9EUKA</name>
<evidence type="ECO:0000256" key="2">
    <source>
        <dbReference type="ARBA" id="ARBA00022664"/>
    </source>
</evidence>
<dbReference type="InterPro" id="IPR003954">
    <property type="entry name" value="RRM_euk-type"/>
</dbReference>
<dbReference type="PANTHER" id="PTHR13288:SF8">
    <property type="entry name" value="SPLICING FACTOR 45"/>
    <property type="match status" value="1"/>
</dbReference>
<dbReference type="Gene3D" id="3.30.70.330">
    <property type="match status" value="1"/>
</dbReference>
<sequence>MGEVEPSRCIVLDNMVRPKDVDEDLEPDVRDEASKFGVVEKIDISVEGDIVRIYILYEDVEGATKGLKSLHGRWFMGNAITASYFPEQSFIKVKGDS</sequence>
<dbReference type="InterPro" id="IPR035979">
    <property type="entry name" value="RBD_domain_sf"/>
</dbReference>
<gene>
    <name evidence="7" type="ORF">NAES01612_LOCUS13761</name>
</gene>
<evidence type="ECO:0000313" key="7">
    <source>
        <dbReference type="EMBL" id="CAE2310768.1"/>
    </source>
</evidence>
<comment type="subcellular location">
    <subcellularLocation>
        <location evidence="1">Nucleus</location>
    </subcellularLocation>
</comment>
<proteinExistence type="predicted"/>
<protein>
    <recommendedName>
        <fullName evidence="6">RNA recognition motif domain-containing protein</fullName>
    </recommendedName>
</protein>
<dbReference type="GO" id="GO:0071011">
    <property type="term" value="C:precatalytic spliceosome"/>
    <property type="evidence" value="ECO:0007669"/>
    <property type="project" value="TreeGrafter"/>
</dbReference>
<evidence type="ECO:0000256" key="3">
    <source>
        <dbReference type="ARBA" id="ARBA00022884"/>
    </source>
</evidence>
<accession>A0A7S4L011</accession>
<dbReference type="EMBL" id="HBKR01021152">
    <property type="protein sequence ID" value="CAE2310768.1"/>
    <property type="molecule type" value="Transcribed_RNA"/>
</dbReference>
<dbReference type="InterPro" id="IPR012677">
    <property type="entry name" value="Nucleotide-bd_a/b_plait_sf"/>
</dbReference>
<keyword evidence="3" id="KW-0694">RNA-binding</keyword>
<feature type="domain" description="RNA recognition motif" evidence="6">
    <location>
        <begin position="9"/>
        <end position="83"/>
    </location>
</feature>
<dbReference type="GO" id="GO:0003723">
    <property type="term" value="F:RNA binding"/>
    <property type="evidence" value="ECO:0007669"/>
    <property type="project" value="UniProtKB-KW"/>
</dbReference>
<dbReference type="PANTHER" id="PTHR13288">
    <property type="entry name" value="SPLICING FACTOR 45 SPF45"/>
    <property type="match status" value="1"/>
</dbReference>
<dbReference type="SUPFAM" id="SSF54928">
    <property type="entry name" value="RNA-binding domain, RBD"/>
    <property type="match status" value="1"/>
</dbReference>
<evidence type="ECO:0000256" key="4">
    <source>
        <dbReference type="ARBA" id="ARBA00023187"/>
    </source>
</evidence>
<dbReference type="FunFam" id="3.30.70.330:FF:000382">
    <property type="entry name" value="G-patch domain-containing protein"/>
    <property type="match status" value="1"/>
</dbReference>
<organism evidence="7">
    <name type="scientific">Paramoeba aestuarina</name>
    <dbReference type="NCBI Taxonomy" id="180227"/>
    <lineage>
        <taxon>Eukaryota</taxon>
        <taxon>Amoebozoa</taxon>
        <taxon>Discosea</taxon>
        <taxon>Flabellinia</taxon>
        <taxon>Dactylopodida</taxon>
        <taxon>Paramoebidae</taxon>
        <taxon>Paramoeba</taxon>
    </lineage>
</organism>